<reference evidence="3" key="2">
    <citation type="submission" date="2015-06" db="UniProtKB">
        <authorList>
            <consortium name="EnsemblPlants"/>
        </authorList>
    </citation>
    <scope>IDENTIFICATION</scope>
    <source>
        <strain evidence="3">DM1-3 516 R44</strain>
    </source>
</reference>
<dbReference type="AlphaFoldDB" id="M1DVW3"/>
<keyword evidence="4" id="KW-1185">Reference proteome</keyword>
<accession>M1DVW3</accession>
<dbReference type="InterPro" id="IPR046796">
    <property type="entry name" value="Transposase_32_dom"/>
</dbReference>
<organism evidence="3 4">
    <name type="scientific">Solanum tuberosum</name>
    <name type="common">Potato</name>
    <dbReference type="NCBI Taxonomy" id="4113"/>
    <lineage>
        <taxon>Eukaryota</taxon>
        <taxon>Viridiplantae</taxon>
        <taxon>Streptophyta</taxon>
        <taxon>Embryophyta</taxon>
        <taxon>Tracheophyta</taxon>
        <taxon>Spermatophyta</taxon>
        <taxon>Magnoliopsida</taxon>
        <taxon>eudicotyledons</taxon>
        <taxon>Gunneridae</taxon>
        <taxon>Pentapetalae</taxon>
        <taxon>asterids</taxon>
        <taxon>lamiids</taxon>
        <taxon>Solanales</taxon>
        <taxon>Solanaceae</taxon>
        <taxon>Solanoideae</taxon>
        <taxon>Solaneae</taxon>
        <taxon>Solanum</taxon>
    </lineage>
</organism>
<protein>
    <submittedName>
        <fullName evidence="3">Integrase core domain containing protein</fullName>
    </submittedName>
</protein>
<dbReference type="EnsemblPlants" id="PGSC0003DMT400095254">
    <property type="protein sequence ID" value="PGSC0003DMT400095254"/>
    <property type="gene ID" value="PGSC0003DMG400044825"/>
</dbReference>
<feature type="region of interest" description="Disordered" evidence="1">
    <location>
        <begin position="222"/>
        <end position="324"/>
    </location>
</feature>
<evidence type="ECO:0000313" key="4">
    <source>
        <dbReference type="Proteomes" id="UP000011115"/>
    </source>
</evidence>
<name>M1DVW3_SOLTU</name>
<feature type="region of interest" description="Disordered" evidence="1">
    <location>
        <begin position="98"/>
        <end position="125"/>
    </location>
</feature>
<proteinExistence type="predicted"/>
<dbReference type="Proteomes" id="UP000011115">
    <property type="component" value="Unassembled WGS sequence"/>
</dbReference>
<feature type="compositionally biased region" description="Basic and acidic residues" evidence="1">
    <location>
        <begin position="98"/>
        <end position="109"/>
    </location>
</feature>
<evidence type="ECO:0000256" key="1">
    <source>
        <dbReference type="SAM" id="MobiDB-lite"/>
    </source>
</evidence>
<dbReference type="Pfam" id="PF20167">
    <property type="entry name" value="Transposase_32"/>
    <property type="match status" value="1"/>
</dbReference>
<dbReference type="PaxDb" id="4113-PGSC0003DMT400095254"/>
<evidence type="ECO:0000259" key="2">
    <source>
        <dbReference type="Pfam" id="PF20167"/>
    </source>
</evidence>
<feature type="domain" description="Putative plant transposon protein" evidence="2">
    <location>
        <begin position="324"/>
        <end position="471"/>
    </location>
</feature>
<reference evidence="4" key="1">
    <citation type="journal article" date="2011" name="Nature">
        <title>Genome sequence and analysis of the tuber crop potato.</title>
        <authorList>
            <consortium name="The Potato Genome Sequencing Consortium"/>
        </authorList>
    </citation>
    <scope>NUCLEOTIDE SEQUENCE [LARGE SCALE GENOMIC DNA]</scope>
    <source>
        <strain evidence="4">cv. DM1-3 516 R44</strain>
    </source>
</reference>
<feature type="compositionally biased region" description="Low complexity" evidence="1">
    <location>
        <begin position="245"/>
        <end position="310"/>
    </location>
</feature>
<sequence length="471" mass="52048">MEHYEVGYWEKHICRSCYEQSVYRGVLEEMAQMRTKLGLVLKPVSRGTEKVNVVNYLTRTPPPAEECYYEEDAYAVNDQTGVSDLTLKDPTRKIGAKVKETKVHHEKSTENGLGQTSADPIDGLSFNPRTVDGVRRSQDIVENGLRCGLANKEWLKPSTYRIHDTPSTDRRLGSWVYTLENHTKCEIADVDYGTMAPNKLFTYSKQGKSKYAVPSFRLIDEDTDTEKDPAYIPPNIRTSPTAPRATRGTPGSSATGSASDSESPHASGSESSHASGSESTHASGSNAKSSSGSNQNEQAASSDEATSSESILAPTNEDPTLVTGEPNRCEEIVREFYAYKAATLCGSISKKSKTIDQDPLTSTVVRGCPLDISDATIRRFLYGPTTGHSWSLNTTEFGYRWDIVRSGAFQRKGEQREALILWLAKYIAADGERAEWVAAPRLGIRKATLNFVAKFFWLLVRNRVSPTKADN</sequence>
<dbReference type="InParanoid" id="M1DVW3"/>
<dbReference type="Gramene" id="PGSC0003DMT400095254">
    <property type="protein sequence ID" value="PGSC0003DMT400095254"/>
    <property type="gene ID" value="PGSC0003DMG400044825"/>
</dbReference>
<dbReference type="HOGENOM" id="CLU_580629_0_0_1"/>
<evidence type="ECO:0000313" key="3">
    <source>
        <dbReference type="EnsemblPlants" id="PGSC0003DMT400095254"/>
    </source>
</evidence>